<gene>
    <name evidence="11" type="ORF">PSYICH_LOCUS15011</name>
</gene>
<dbReference type="InterPro" id="IPR033132">
    <property type="entry name" value="GH_1_N_CS"/>
</dbReference>
<dbReference type="GO" id="GO:0008422">
    <property type="term" value="F:beta-glucosidase activity"/>
    <property type="evidence" value="ECO:0007669"/>
    <property type="project" value="TreeGrafter"/>
</dbReference>
<feature type="active site" description="Nucleophile" evidence="7">
    <location>
        <position position="391"/>
    </location>
</feature>
<evidence type="ECO:0000256" key="7">
    <source>
        <dbReference type="PROSITE-ProRule" id="PRU10055"/>
    </source>
</evidence>
<dbReference type="PANTHER" id="PTHR10353:SF36">
    <property type="entry name" value="LP05116P"/>
    <property type="match status" value="1"/>
</dbReference>
<evidence type="ECO:0000256" key="3">
    <source>
        <dbReference type="ARBA" id="ARBA00012744"/>
    </source>
</evidence>
<dbReference type="AlphaFoldDB" id="A0A9P0GMV5"/>
<dbReference type="Pfam" id="PF00232">
    <property type="entry name" value="Glyco_hydro_1"/>
    <property type="match status" value="1"/>
</dbReference>
<evidence type="ECO:0000313" key="11">
    <source>
        <dbReference type="EMBL" id="CAH1115641.1"/>
    </source>
</evidence>
<dbReference type="InterPro" id="IPR001360">
    <property type="entry name" value="Glyco_hydro_1"/>
</dbReference>
<organism evidence="11 12">
    <name type="scientific">Psylliodes chrysocephalus</name>
    <dbReference type="NCBI Taxonomy" id="3402493"/>
    <lineage>
        <taxon>Eukaryota</taxon>
        <taxon>Metazoa</taxon>
        <taxon>Ecdysozoa</taxon>
        <taxon>Arthropoda</taxon>
        <taxon>Hexapoda</taxon>
        <taxon>Insecta</taxon>
        <taxon>Pterygota</taxon>
        <taxon>Neoptera</taxon>
        <taxon>Endopterygota</taxon>
        <taxon>Coleoptera</taxon>
        <taxon>Polyphaga</taxon>
        <taxon>Cucujiformia</taxon>
        <taxon>Chrysomeloidea</taxon>
        <taxon>Chrysomelidae</taxon>
        <taxon>Galerucinae</taxon>
        <taxon>Alticini</taxon>
        <taxon>Psylliodes</taxon>
    </lineage>
</organism>
<evidence type="ECO:0000256" key="9">
    <source>
        <dbReference type="RuleBase" id="RU004468"/>
    </source>
</evidence>
<keyword evidence="5" id="KW-0325">Glycoprotein</keyword>
<comment type="similarity">
    <text evidence="1 8">Belongs to the glycosyl hydrolase 1 family.</text>
</comment>
<dbReference type="Proteomes" id="UP001153636">
    <property type="component" value="Chromosome 9"/>
</dbReference>
<name>A0A9P0GMV5_9CUCU</name>
<keyword evidence="6 9" id="KW-0326">Glycosidase</keyword>
<feature type="chain" id="PRO_5040112946" description="beta-glucosidase" evidence="10">
    <location>
        <begin position="18"/>
        <end position="490"/>
    </location>
</feature>
<evidence type="ECO:0000256" key="5">
    <source>
        <dbReference type="ARBA" id="ARBA00023180"/>
    </source>
</evidence>
<evidence type="ECO:0000313" key="12">
    <source>
        <dbReference type="Proteomes" id="UP001153636"/>
    </source>
</evidence>
<dbReference type="FunFam" id="3.20.20.80:FF:000013">
    <property type="entry name" value="lactase-phlorizin hydrolase"/>
    <property type="match status" value="1"/>
</dbReference>
<dbReference type="EC" id="3.2.1.21" evidence="3"/>
<dbReference type="Gene3D" id="3.20.20.80">
    <property type="entry name" value="Glycosidases"/>
    <property type="match status" value="1"/>
</dbReference>
<dbReference type="PROSITE" id="PS00653">
    <property type="entry name" value="GLYCOSYL_HYDROL_F1_2"/>
    <property type="match status" value="1"/>
</dbReference>
<comment type="subunit">
    <text evidence="2">Homodimer.</text>
</comment>
<evidence type="ECO:0000256" key="2">
    <source>
        <dbReference type="ARBA" id="ARBA00011738"/>
    </source>
</evidence>
<accession>A0A9P0GMV5</accession>
<sequence length="490" mass="56292">MTSLLYLLTLIFGACFAGDIVINNKKFPENFLFGCATSSYQIEGGWDADGKGPNVWDNVTHEKTSFIIDGSNGDISCDSYHKYKEDILLLKEMGANFYRFSISWPRVLPTGFIDNINQPGVDYYKNLIKELKSNQIEPVITIYHNDLPQSIQDLGGIKNPEFINWFTAYARFCFETFGDDIRYWLTINEPYVACTVGFISLVYVDGIDDYICMKNMLMAHANAWHIYHDDLKGTGKVGIVLNSNWFEPETDSAEDLEASERTMQFIWGWLGHPLYHGDYPEIMKIRVANRSKLEGFNESRIQELTNAEIEYVKGTNDFFAFNSYTSSIVRSGPDAPIGTPSHNDDLGVYIYQPDEWRNSSLSWLKVTPWGMRKLLNWIKNEYSNPPMLISENGVADGPGQLNDTIRYNYIRDYLSNIRDAMEYDGANVIGYSYWALLDTFEWTAGYTAKFGLISVNFDDPARPRTRKMSSYYYEKIMKTKCLVDECEDEI</sequence>
<dbReference type="InterPro" id="IPR017853">
    <property type="entry name" value="GH"/>
</dbReference>
<protein>
    <recommendedName>
        <fullName evidence="3">beta-glucosidase</fullName>
        <ecNumber evidence="3">3.2.1.21</ecNumber>
    </recommendedName>
</protein>
<keyword evidence="4 9" id="KW-0378">Hydrolase</keyword>
<dbReference type="InterPro" id="IPR018120">
    <property type="entry name" value="Glyco_hydro_1_AS"/>
</dbReference>
<dbReference type="GO" id="GO:0005975">
    <property type="term" value="P:carbohydrate metabolic process"/>
    <property type="evidence" value="ECO:0007669"/>
    <property type="project" value="InterPro"/>
</dbReference>
<evidence type="ECO:0000256" key="4">
    <source>
        <dbReference type="ARBA" id="ARBA00022801"/>
    </source>
</evidence>
<feature type="signal peptide" evidence="10">
    <location>
        <begin position="1"/>
        <end position="17"/>
    </location>
</feature>
<dbReference type="EMBL" id="OV651821">
    <property type="protein sequence ID" value="CAH1115641.1"/>
    <property type="molecule type" value="Genomic_DNA"/>
</dbReference>
<dbReference type="PROSITE" id="PS00572">
    <property type="entry name" value="GLYCOSYL_HYDROL_F1_1"/>
    <property type="match status" value="1"/>
</dbReference>
<dbReference type="OrthoDB" id="65569at2759"/>
<evidence type="ECO:0000256" key="1">
    <source>
        <dbReference type="ARBA" id="ARBA00010838"/>
    </source>
</evidence>
<reference evidence="11" key="1">
    <citation type="submission" date="2022-01" db="EMBL/GenBank/DDBJ databases">
        <authorList>
            <person name="King R."/>
        </authorList>
    </citation>
    <scope>NUCLEOTIDE SEQUENCE</scope>
</reference>
<dbReference type="PANTHER" id="PTHR10353">
    <property type="entry name" value="GLYCOSYL HYDROLASE"/>
    <property type="match status" value="1"/>
</dbReference>
<evidence type="ECO:0000256" key="6">
    <source>
        <dbReference type="ARBA" id="ARBA00023295"/>
    </source>
</evidence>
<proteinExistence type="inferred from homology"/>
<evidence type="ECO:0000256" key="8">
    <source>
        <dbReference type="RuleBase" id="RU003690"/>
    </source>
</evidence>
<evidence type="ECO:0000256" key="10">
    <source>
        <dbReference type="SAM" id="SignalP"/>
    </source>
</evidence>
<dbReference type="PRINTS" id="PR00131">
    <property type="entry name" value="GLHYDRLASE1"/>
</dbReference>
<keyword evidence="10" id="KW-0732">Signal</keyword>
<dbReference type="SUPFAM" id="SSF51445">
    <property type="entry name" value="(Trans)glycosidases"/>
    <property type="match status" value="1"/>
</dbReference>
<keyword evidence="12" id="KW-1185">Reference proteome</keyword>